<dbReference type="PANTHER" id="PTHR31154:SF4">
    <property type="entry name" value="MEMBRANE TRANSPORTER PROTEIN"/>
    <property type="match status" value="1"/>
</dbReference>
<feature type="transmembrane region" description="Helical" evidence="6">
    <location>
        <begin position="221"/>
        <end position="250"/>
    </location>
</feature>
<feature type="transmembrane region" description="Helical" evidence="6">
    <location>
        <begin position="150"/>
        <end position="171"/>
    </location>
</feature>
<proteinExistence type="predicted"/>
<dbReference type="GO" id="GO:0016020">
    <property type="term" value="C:membrane"/>
    <property type="evidence" value="ECO:0007669"/>
    <property type="project" value="UniProtKB-SubCell"/>
</dbReference>
<sequence length="436" mass="48277">MATVKMSRTCPLWCSKYFWEGQALDKRQTIALAHLGPDTPWYKRLVVRHRRLLGLLLPAAFFHMVWWALAVRYNLWQLFPDRYFISITMIFGSMIAGMTSEGGGAVAFPVMTLAFKIAPSVARDFSLMIQSCGMTAAAFTIFFMRVQLEWYSVIFCSAGGAFGMVIGLEFIDPILSAPQKKMGFVCVWFSFAFALFLLNRYHKRKTFSKIPDFKIWKSGALLLTGFFGGVFSAIAGSGLDICSFSILTLLFRVSEKVATPTSVILMAGNTMIGFFWRQLMMTTVSQDAWDYLAVCVPIVVIGAPLGSVLSSHFHRLVLASLVYVLDAAALISAFIIVPLSPALIGLSVGIIVFGFVFFYLITLAGQKLLRGMNEDINPDKIDNAIDDDNRVNVLDDTNTNDENESPGDHQDHEAGTKDCISEGATLIQNTTSCTRV</sequence>
<dbReference type="OrthoDB" id="5953433at2759"/>
<reference evidence="7" key="1">
    <citation type="submission" date="2022-03" db="EMBL/GenBank/DDBJ databases">
        <authorList>
            <person name="Martin C."/>
        </authorList>
    </citation>
    <scope>NUCLEOTIDE SEQUENCE</scope>
</reference>
<feature type="transmembrane region" description="Helical" evidence="6">
    <location>
        <begin position="83"/>
        <end position="113"/>
    </location>
</feature>
<keyword evidence="8" id="KW-1185">Reference proteome</keyword>
<evidence type="ECO:0000313" key="8">
    <source>
        <dbReference type="Proteomes" id="UP000749559"/>
    </source>
</evidence>
<accession>A0A8J1TJA2</accession>
<evidence type="ECO:0000256" key="4">
    <source>
        <dbReference type="ARBA" id="ARBA00023136"/>
    </source>
</evidence>
<feature type="transmembrane region" description="Helical" evidence="6">
    <location>
        <begin position="288"/>
        <end position="309"/>
    </location>
</feature>
<evidence type="ECO:0000313" key="7">
    <source>
        <dbReference type="EMBL" id="CAH1801306.1"/>
    </source>
</evidence>
<dbReference type="Pfam" id="PF01925">
    <property type="entry name" value="TauE"/>
    <property type="match status" value="1"/>
</dbReference>
<dbReference type="AlphaFoldDB" id="A0A8J1TJA2"/>
<name>A0A8J1TJA2_OWEFU</name>
<evidence type="ECO:0000256" key="1">
    <source>
        <dbReference type="ARBA" id="ARBA00004141"/>
    </source>
</evidence>
<keyword evidence="2 6" id="KW-0812">Transmembrane</keyword>
<dbReference type="EMBL" id="CAIIXF020000012">
    <property type="protein sequence ID" value="CAH1801306.1"/>
    <property type="molecule type" value="Genomic_DNA"/>
</dbReference>
<evidence type="ECO:0000256" key="3">
    <source>
        <dbReference type="ARBA" id="ARBA00022989"/>
    </source>
</evidence>
<dbReference type="Proteomes" id="UP000749559">
    <property type="component" value="Unassembled WGS sequence"/>
</dbReference>
<feature type="transmembrane region" description="Helical" evidence="6">
    <location>
        <begin position="343"/>
        <end position="364"/>
    </location>
</feature>
<feature type="compositionally biased region" description="Basic and acidic residues" evidence="5">
    <location>
        <begin position="406"/>
        <end position="415"/>
    </location>
</feature>
<feature type="transmembrane region" description="Helical" evidence="6">
    <location>
        <begin position="183"/>
        <end position="201"/>
    </location>
</feature>
<feature type="region of interest" description="Disordered" evidence="5">
    <location>
        <begin position="394"/>
        <end position="415"/>
    </location>
</feature>
<feature type="transmembrane region" description="Helical" evidence="6">
    <location>
        <begin position="316"/>
        <end position="337"/>
    </location>
</feature>
<comment type="caution">
    <text evidence="7">The sequence shown here is derived from an EMBL/GenBank/DDBJ whole genome shotgun (WGS) entry which is preliminary data.</text>
</comment>
<feature type="transmembrane region" description="Helical" evidence="6">
    <location>
        <begin position="52"/>
        <end position="71"/>
    </location>
</feature>
<evidence type="ECO:0000256" key="5">
    <source>
        <dbReference type="SAM" id="MobiDB-lite"/>
    </source>
</evidence>
<dbReference type="InterPro" id="IPR002781">
    <property type="entry name" value="TM_pro_TauE-like"/>
</dbReference>
<comment type="subcellular location">
    <subcellularLocation>
        <location evidence="1">Membrane</location>
        <topology evidence="1">Multi-pass membrane protein</topology>
    </subcellularLocation>
</comment>
<organism evidence="7 8">
    <name type="scientific">Owenia fusiformis</name>
    <name type="common">Polychaete worm</name>
    <dbReference type="NCBI Taxonomy" id="6347"/>
    <lineage>
        <taxon>Eukaryota</taxon>
        <taxon>Metazoa</taxon>
        <taxon>Spiralia</taxon>
        <taxon>Lophotrochozoa</taxon>
        <taxon>Annelida</taxon>
        <taxon>Polychaeta</taxon>
        <taxon>Sedentaria</taxon>
        <taxon>Canalipalpata</taxon>
        <taxon>Sabellida</taxon>
        <taxon>Oweniida</taxon>
        <taxon>Oweniidae</taxon>
        <taxon>Owenia</taxon>
    </lineage>
</organism>
<evidence type="ECO:0000256" key="6">
    <source>
        <dbReference type="SAM" id="Phobius"/>
    </source>
</evidence>
<keyword evidence="3 6" id="KW-1133">Transmembrane helix</keyword>
<keyword evidence="4 6" id="KW-0472">Membrane</keyword>
<dbReference type="PANTHER" id="PTHR31154">
    <property type="entry name" value="MEMBRANE TRANSPORTER PROTEIN"/>
    <property type="match status" value="1"/>
</dbReference>
<protein>
    <submittedName>
        <fullName evidence="7">Uncharacterized protein</fullName>
    </submittedName>
</protein>
<gene>
    <name evidence="7" type="ORF">OFUS_LOCUS25110</name>
</gene>
<evidence type="ECO:0000256" key="2">
    <source>
        <dbReference type="ARBA" id="ARBA00022692"/>
    </source>
</evidence>